<dbReference type="KEGG" id="apol:K9D25_19195"/>
<gene>
    <name evidence="1" type="ORF">K9D25_19195</name>
</gene>
<dbReference type="EMBL" id="CP083239">
    <property type="protein sequence ID" value="UOK70810.1"/>
    <property type="molecule type" value="Genomic_DNA"/>
</dbReference>
<name>A0A9E7A0I8_9HYPH</name>
<dbReference type="Proteomes" id="UP000831684">
    <property type="component" value="Chromosome"/>
</dbReference>
<dbReference type="InterPro" id="IPR057705">
    <property type="entry name" value="DUF7945"/>
</dbReference>
<proteinExistence type="predicted"/>
<organism evidence="1 2">
    <name type="scientific">Ancylobacter polymorphus</name>
    <dbReference type="NCBI Taxonomy" id="223390"/>
    <lineage>
        <taxon>Bacteria</taxon>
        <taxon>Pseudomonadati</taxon>
        <taxon>Pseudomonadota</taxon>
        <taxon>Alphaproteobacteria</taxon>
        <taxon>Hyphomicrobiales</taxon>
        <taxon>Xanthobacteraceae</taxon>
        <taxon>Ancylobacter</taxon>
    </lineage>
</organism>
<dbReference type="Pfam" id="PF25656">
    <property type="entry name" value="DUF7945"/>
    <property type="match status" value="1"/>
</dbReference>
<evidence type="ECO:0000313" key="2">
    <source>
        <dbReference type="Proteomes" id="UP000831684"/>
    </source>
</evidence>
<accession>A0A9E7A0I8</accession>
<evidence type="ECO:0000313" key="1">
    <source>
        <dbReference type="EMBL" id="UOK70810.1"/>
    </source>
</evidence>
<dbReference type="AlphaFoldDB" id="A0A9E7A0I8"/>
<dbReference type="RefSeq" id="WP_244377423.1">
    <property type="nucleotide sequence ID" value="NZ_CP083239.1"/>
</dbReference>
<reference evidence="1" key="1">
    <citation type="submission" date="2021-09" db="EMBL/GenBank/DDBJ databases">
        <title>Network and meta-omics reveal the key degrader and cooperation patterns in an efficient 1,4-dioxane-degrading microbial community.</title>
        <authorList>
            <person name="Dai C."/>
        </authorList>
    </citation>
    <scope>NUCLEOTIDE SEQUENCE</scope>
    <source>
        <strain evidence="1">ZM13</strain>
    </source>
</reference>
<sequence length="137" mass="15584">MNRDMELRRHWRVSWLSSIRAFADDETQQRLWLDMSNRNPRFSFAECLCSYFDDTGLADEGYEGLLREGLVSTREVAAVAHFHRLAASYESPTDDDDHAAILSDARWAEVVAAARQAQAALLALIDDPQERRGLEGK</sequence>
<protein>
    <submittedName>
        <fullName evidence="1">Uncharacterized protein</fullName>
    </submittedName>
</protein>